<dbReference type="RefSeq" id="XP_033529036.1">
    <property type="nucleotide sequence ID" value="XM_033673340.1"/>
</dbReference>
<organism evidence="2 3">
    <name type="scientific">Dothidotthia symphoricarpi CBS 119687</name>
    <dbReference type="NCBI Taxonomy" id="1392245"/>
    <lineage>
        <taxon>Eukaryota</taxon>
        <taxon>Fungi</taxon>
        <taxon>Dikarya</taxon>
        <taxon>Ascomycota</taxon>
        <taxon>Pezizomycotina</taxon>
        <taxon>Dothideomycetes</taxon>
        <taxon>Pleosporomycetidae</taxon>
        <taxon>Pleosporales</taxon>
        <taxon>Dothidotthiaceae</taxon>
        <taxon>Dothidotthia</taxon>
    </lineage>
</organism>
<keyword evidence="3" id="KW-1185">Reference proteome</keyword>
<protein>
    <submittedName>
        <fullName evidence="2">Uncharacterized protein</fullName>
    </submittedName>
</protein>
<accession>A0A6A6ARU2</accession>
<dbReference type="OrthoDB" id="3701248at2759"/>
<dbReference type="AlphaFoldDB" id="A0A6A6ARU2"/>
<feature type="region of interest" description="Disordered" evidence="1">
    <location>
        <begin position="90"/>
        <end position="140"/>
    </location>
</feature>
<evidence type="ECO:0000313" key="2">
    <source>
        <dbReference type="EMBL" id="KAF2134649.1"/>
    </source>
</evidence>
<reference evidence="2" key="1">
    <citation type="journal article" date="2020" name="Stud. Mycol.">
        <title>101 Dothideomycetes genomes: a test case for predicting lifestyles and emergence of pathogens.</title>
        <authorList>
            <person name="Haridas S."/>
            <person name="Albert R."/>
            <person name="Binder M."/>
            <person name="Bloem J."/>
            <person name="Labutti K."/>
            <person name="Salamov A."/>
            <person name="Andreopoulos B."/>
            <person name="Baker S."/>
            <person name="Barry K."/>
            <person name="Bills G."/>
            <person name="Bluhm B."/>
            <person name="Cannon C."/>
            <person name="Castanera R."/>
            <person name="Culley D."/>
            <person name="Daum C."/>
            <person name="Ezra D."/>
            <person name="Gonzalez J."/>
            <person name="Henrissat B."/>
            <person name="Kuo A."/>
            <person name="Liang C."/>
            <person name="Lipzen A."/>
            <person name="Lutzoni F."/>
            <person name="Magnuson J."/>
            <person name="Mondo S."/>
            <person name="Nolan M."/>
            <person name="Ohm R."/>
            <person name="Pangilinan J."/>
            <person name="Park H.-J."/>
            <person name="Ramirez L."/>
            <person name="Alfaro M."/>
            <person name="Sun H."/>
            <person name="Tritt A."/>
            <person name="Yoshinaga Y."/>
            <person name="Zwiers L.-H."/>
            <person name="Turgeon B."/>
            <person name="Goodwin S."/>
            <person name="Spatafora J."/>
            <person name="Crous P."/>
            <person name="Grigoriev I."/>
        </authorList>
    </citation>
    <scope>NUCLEOTIDE SEQUENCE</scope>
    <source>
        <strain evidence="2">CBS 119687</strain>
    </source>
</reference>
<dbReference type="GeneID" id="54413772"/>
<proteinExistence type="predicted"/>
<feature type="compositionally biased region" description="Basic and acidic residues" evidence="1">
    <location>
        <begin position="91"/>
        <end position="107"/>
    </location>
</feature>
<dbReference type="Proteomes" id="UP000799771">
    <property type="component" value="Unassembled WGS sequence"/>
</dbReference>
<sequence length="156" mass="17133">MAFISSRFRLTIPVTALISSDIVISALLSPPTSMPDATSPTIEIVDAPSACEDALTEKLATTPAFLPDDPMELLSDALVRDFAYVITSPRYRGDHSPANNPDHDHDPLGSPQAKEAAMERMEKSYAAYMGGRESPKPQVQEGWTRYLPWKKLERSG</sequence>
<name>A0A6A6ARU2_9PLEO</name>
<evidence type="ECO:0000256" key="1">
    <source>
        <dbReference type="SAM" id="MobiDB-lite"/>
    </source>
</evidence>
<dbReference type="EMBL" id="ML977497">
    <property type="protein sequence ID" value="KAF2134649.1"/>
    <property type="molecule type" value="Genomic_DNA"/>
</dbReference>
<evidence type="ECO:0000313" key="3">
    <source>
        <dbReference type="Proteomes" id="UP000799771"/>
    </source>
</evidence>
<gene>
    <name evidence="2" type="ORF">P153DRAFT_6847</name>
</gene>